<accession>A0ABN0R9T3</accession>
<keyword evidence="2" id="KW-1185">Reference proteome</keyword>
<dbReference type="EMBL" id="JAOL01000047">
    <property type="protein sequence ID" value="EUA93730.1"/>
    <property type="molecule type" value="Genomic_DNA"/>
</dbReference>
<organism evidence="1 2">
    <name type="scientific">Mycobacterium ulcerans str. Harvey</name>
    <dbReference type="NCBI Taxonomy" id="1299332"/>
    <lineage>
        <taxon>Bacteria</taxon>
        <taxon>Bacillati</taxon>
        <taxon>Actinomycetota</taxon>
        <taxon>Actinomycetes</taxon>
        <taxon>Mycobacteriales</taxon>
        <taxon>Mycobacteriaceae</taxon>
        <taxon>Mycobacterium</taxon>
        <taxon>Mycobacterium ulcerans group</taxon>
    </lineage>
</organism>
<evidence type="ECO:0000313" key="2">
    <source>
        <dbReference type="Proteomes" id="UP000020681"/>
    </source>
</evidence>
<evidence type="ECO:0000313" key="1">
    <source>
        <dbReference type="EMBL" id="EUA93730.1"/>
    </source>
</evidence>
<gene>
    <name evidence="1" type="ORF">I551_9006</name>
</gene>
<name>A0ABN0R9T3_MYCUL</name>
<reference evidence="1 2" key="1">
    <citation type="submission" date="2014-01" db="EMBL/GenBank/DDBJ databases">
        <authorList>
            <person name="Dobos K."/>
            <person name="Lenaerts A."/>
            <person name="Ordway D."/>
            <person name="DeGroote M.A."/>
            <person name="Parker T."/>
            <person name="Sizemore C."/>
            <person name="Tallon L.J."/>
            <person name="Sadzewicz L.K."/>
            <person name="Sengamalay N."/>
            <person name="Fraser C.M."/>
            <person name="Hine E."/>
            <person name="Shefchek K.A."/>
            <person name="Das S.P."/>
            <person name="Tettelin H."/>
        </authorList>
    </citation>
    <scope>NUCLEOTIDE SEQUENCE [LARGE SCALE GENOMIC DNA]</scope>
    <source>
        <strain evidence="1 2">Harvey</strain>
    </source>
</reference>
<comment type="caution">
    <text evidence="1">The sequence shown here is derived from an EMBL/GenBank/DDBJ whole genome shotgun (WGS) entry which is preliminary data.</text>
</comment>
<proteinExistence type="predicted"/>
<protein>
    <submittedName>
        <fullName evidence="1">Uncharacterized protein</fullName>
    </submittedName>
</protein>
<dbReference type="Proteomes" id="UP000020681">
    <property type="component" value="Unassembled WGS sequence"/>
</dbReference>
<sequence length="38" mass="4017">MDRMVRQLTRFDGDTRVLDLGPATAAAPGTSPATTAVR</sequence>